<feature type="transmembrane region" description="Helical" evidence="1">
    <location>
        <begin position="39"/>
        <end position="60"/>
    </location>
</feature>
<accession>X0TFL4</accession>
<evidence type="ECO:0000256" key="1">
    <source>
        <dbReference type="SAM" id="Phobius"/>
    </source>
</evidence>
<keyword evidence="1" id="KW-0472">Membrane</keyword>
<sequence length="89" mass="9675">MILMYGVIGLTLFVFIFLRLFQFAKRKQKILSNTNSKNIYSLATAIIVGTLVASFPASLIPSMGNLINAALLPVTVALLYVVKPNVSNS</sequence>
<evidence type="ECO:0000313" key="2">
    <source>
        <dbReference type="EMBL" id="GAF74865.1"/>
    </source>
</evidence>
<keyword evidence="1" id="KW-0812">Transmembrane</keyword>
<protein>
    <submittedName>
        <fullName evidence="2">Uncharacterized protein</fullName>
    </submittedName>
</protein>
<proteinExistence type="predicted"/>
<comment type="caution">
    <text evidence="2">The sequence shown here is derived from an EMBL/GenBank/DDBJ whole genome shotgun (WGS) entry which is preliminary data.</text>
</comment>
<name>X0TFL4_9ZZZZ</name>
<feature type="transmembrane region" description="Helical" evidence="1">
    <location>
        <begin position="66"/>
        <end position="82"/>
    </location>
</feature>
<organism evidence="2">
    <name type="scientific">marine sediment metagenome</name>
    <dbReference type="NCBI Taxonomy" id="412755"/>
    <lineage>
        <taxon>unclassified sequences</taxon>
        <taxon>metagenomes</taxon>
        <taxon>ecological metagenomes</taxon>
    </lineage>
</organism>
<dbReference type="AlphaFoldDB" id="X0TFL4"/>
<feature type="transmembrane region" description="Helical" evidence="1">
    <location>
        <begin position="6"/>
        <end position="24"/>
    </location>
</feature>
<reference evidence="2" key="1">
    <citation type="journal article" date="2014" name="Front. Microbiol.">
        <title>High frequency of phylogenetically diverse reductive dehalogenase-homologous genes in deep subseafloor sedimentary metagenomes.</title>
        <authorList>
            <person name="Kawai M."/>
            <person name="Futagami T."/>
            <person name="Toyoda A."/>
            <person name="Takaki Y."/>
            <person name="Nishi S."/>
            <person name="Hori S."/>
            <person name="Arai W."/>
            <person name="Tsubouchi T."/>
            <person name="Morono Y."/>
            <person name="Uchiyama I."/>
            <person name="Ito T."/>
            <person name="Fujiyama A."/>
            <person name="Inagaki F."/>
            <person name="Takami H."/>
        </authorList>
    </citation>
    <scope>NUCLEOTIDE SEQUENCE</scope>
    <source>
        <strain evidence="2">Expedition CK06-06</strain>
    </source>
</reference>
<dbReference type="EMBL" id="BARS01008165">
    <property type="protein sequence ID" value="GAF74865.1"/>
    <property type="molecule type" value="Genomic_DNA"/>
</dbReference>
<gene>
    <name evidence="2" type="ORF">S01H1_15628</name>
</gene>
<keyword evidence="1" id="KW-1133">Transmembrane helix</keyword>